<evidence type="ECO:0000313" key="3">
    <source>
        <dbReference type="Proteomes" id="UP001324427"/>
    </source>
</evidence>
<keyword evidence="3" id="KW-1185">Reference proteome</keyword>
<protein>
    <submittedName>
        <fullName evidence="2">Uncharacterized protein</fullName>
    </submittedName>
</protein>
<comment type="caution">
    <text evidence="2">The sequence shown here is derived from an EMBL/GenBank/DDBJ whole genome shotgun (WGS) entry which is preliminary data.</text>
</comment>
<organism evidence="2 3">
    <name type="scientific">Oleoguttula mirabilis</name>
    <dbReference type="NCBI Taxonomy" id="1507867"/>
    <lineage>
        <taxon>Eukaryota</taxon>
        <taxon>Fungi</taxon>
        <taxon>Dikarya</taxon>
        <taxon>Ascomycota</taxon>
        <taxon>Pezizomycotina</taxon>
        <taxon>Dothideomycetes</taxon>
        <taxon>Dothideomycetidae</taxon>
        <taxon>Mycosphaerellales</taxon>
        <taxon>Teratosphaeriaceae</taxon>
        <taxon>Oleoguttula</taxon>
    </lineage>
</organism>
<keyword evidence="1" id="KW-0732">Signal</keyword>
<reference evidence="2 3" key="1">
    <citation type="submission" date="2021-11" db="EMBL/GenBank/DDBJ databases">
        <title>Black yeast isolated from Biological Soil Crust.</title>
        <authorList>
            <person name="Kurbessoian T."/>
        </authorList>
    </citation>
    <scope>NUCLEOTIDE SEQUENCE [LARGE SCALE GENOMIC DNA]</scope>
    <source>
        <strain evidence="2 3">CCFEE 5522</strain>
    </source>
</reference>
<feature type="signal peptide" evidence="1">
    <location>
        <begin position="1"/>
        <end position="15"/>
    </location>
</feature>
<dbReference type="Proteomes" id="UP001324427">
    <property type="component" value="Unassembled WGS sequence"/>
</dbReference>
<name>A0AAV9JK99_9PEZI</name>
<gene>
    <name evidence="2" type="ORF">LTR36_002753</name>
</gene>
<evidence type="ECO:0000256" key="1">
    <source>
        <dbReference type="SAM" id="SignalP"/>
    </source>
</evidence>
<feature type="chain" id="PRO_5043731880" evidence="1">
    <location>
        <begin position="16"/>
        <end position="65"/>
    </location>
</feature>
<evidence type="ECO:0000313" key="2">
    <source>
        <dbReference type="EMBL" id="KAK4545403.1"/>
    </source>
</evidence>
<dbReference type="EMBL" id="JAVFHQ010000019">
    <property type="protein sequence ID" value="KAK4545403.1"/>
    <property type="molecule type" value="Genomic_DNA"/>
</dbReference>
<proteinExistence type="predicted"/>
<accession>A0AAV9JK99</accession>
<feature type="non-terminal residue" evidence="2">
    <location>
        <position position="65"/>
    </location>
</feature>
<sequence length="65" mass="6726">MKVFTMLALAAGAYAATDQANCKAKKKGGATIKAIENFCAYNNIVVPSTYATKGKSLGGQVVGIR</sequence>
<dbReference type="AlphaFoldDB" id="A0AAV9JK99"/>